<dbReference type="SUPFAM" id="SSF50129">
    <property type="entry name" value="GroES-like"/>
    <property type="match status" value="1"/>
</dbReference>
<organism evidence="4 5">
    <name type="scientific">Trema orientale</name>
    <name type="common">Charcoal tree</name>
    <name type="synonym">Celtis orientalis</name>
    <dbReference type="NCBI Taxonomy" id="63057"/>
    <lineage>
        <taxon>Eukaryota</taxon>
        <taxon>Viridiplantae</taxon>
        <taxon>Streptophyta</taxon>
        <taxon>Embryophyta</taxon>
        <taxon>Tracheophyta</taxon>
        <taxon>Spermatophyta</taxon>
        <taxon>Magnoliopsida</taxon>
        <taxon>eudicotyledons</taxon>
        <taxon>Gunneridae</taxon>
        <taxon>Pentapetalae</taxon>
        <taxon>rosids</taxon>
        <taxon>fabids</taxon>
        <taxon>Rosales</taxon>
        <taxon>Cannabaceae</taxon>
        <taxon>Trema</taxon>
    </lineage>
</organism>
<dbReference type="InterPro" id="IPR011032">
    <property type="entry name" value="GroES-like_sf"/>
</dbReference>
<keyword evidence="2" id="KW-0479">Metal-binding</keyword>
<dbReference type="Proteomes" id="UP000237000">
    <property type="component" value="Unassembled WGS sequence"/>
</dbReference>
<evidence type="ECO:0000313" key="5">
    <source>
        <dbReference type="Proteomes" id="UP000237000"/>
    </source>
</evidence>
<dbReference type="GO" id="GO:0008270">
    <property type="term" value="F:zinc ion binding"/>
    <property type="evidence" value="ECO:0007669"/>
    <property type="project" value="TreeGrafter"/>
</dbReference>
<gene>
    <name evidence="4" type="ORF">TorRG33x02_044580</name>
</gene>
<dbReference type="PANTHER" id="PTHR43880:SF53">
    <property type="entry name" value="ALCOHOL DEHYDROGENASE 1"/>
    <property type="match status" value="1"/>
</dbReference>
<dbReference type="EMBL" id="JXTC01000017">
    <property type="protein sequence ID" value="PON99693.1"/>
    <property type="molecule type" value="Genomic_DNA"/>
</dbReference>
<accession>A0A2P5FPM7</accession>
<comment type="subunit">
    <text evidence="1">Homodimer.</text>
</comment>
<protein>
    <submittedName>
        <fullName evidence="4">Alcohol dehydrogenase superfamily, zinc-type</fullName>
    </submittedName>
</protein>
<dbReference type="PANTHER" id="PTHR43880">
    <property type="entry name" value="ALCOHOL DEHYDROGENASE"/>
    <property type="match status" value="1"/>
</dbReference>
<evidence type="ECO:0000313" key="4">
    <source>
        <dbReference type="EMBL" id="PON99693.1"/>
    </source>
</evidence>
<keyword evidence="5" id="KW-1185">Reference proteome</keyword>
<dbReference type="InParanoid" id="A0A2P5FPM7"/>
<name>A0A2P5FPM7_TREOI</name>
<dbReference type="AlphaFoldDB" id="A0A2P5FPM7"/>
<dbReference type="Gene3D" id="3.90.180.10">
    <property type="entry name" value="Medium-chain alcohol dehydrogenases, catalytic domain"/>
    <property type="match status" value="1"/>
</dbReference>
<dbReference type="Gene3D" id="3.40.50.720">
    <property type="entry name" value="NAD(P)-binding Rossmann-like Domain"/>
    <property type="match status" value="1"/>
</dbReference>
<evidence type="ECO:0000256" key="1">
    <source>
        <dbReference type="ARBA" id="ARBA00011738"/>
    </source>
</evidence>
<dbReference type="OrthoDB" id="1164395at2759"/>
<evidence type="ECO:0000256" key="2">
    <source>
        <dbReference type="ARBA" id="ARBA00022723"/>
    </source>
</evidence>
<evidence type="ECO:0000256" key="3">
    <source>
        <dbReference type="ARBA" id="ARBA00022833"/>
    </source>
</evidence>
<reference evidence="5" key="1">
    <citation type="submission" date="2016-06" db="EMBL/GenBank/DDBJ databases">
        <title>Parallel loss of symbiosis genes in relatives of nitrogen-fixing non-legume Parasponia.</title>
        <authorList>
            <person name="Van Velzen R."/>
            <person name="Holmer R."/>
            <person name="Bu F."/>
            <person name="Rutten L."/>
            <person name="Van Zeijl A."/>
            <person name="Liu W."/>
            <person name="Santuari L."/>
            <person name="Cao Q."/>
            <person name="Sharma T."/>
            <person name="Shen D."/>
            <person name="Roswanjaya Y."/>
            <person name="Wardhani T."/>
            <person name="Kalhor M.S."/>
            <person name="Jansen J."/>
            <person name="Van den Hoogen J."/>
            <person name="Gungor B."/>
            <person name="Hartog M."/>
            <person name="Hontelez J."/>
            <person name="Verver J."/>
            <person name="Yang W.-C."/>
            <person name="Schijlen E."/>
            <person name="Repin R."/>
            <person name="Schilthuizen M."/>
            <person name="Schranz E."/>
            <person name="Heidstra R."/>
            <person name="Miyata K."/>
            <person name="Fedorova E."/>
            <person name="Kohlen W."/>
            <person name="Bisseling T."/>
            <person name="Smit S."/>
            <person name="Geurts R."/>
        </authorList>
    </citation>
    <scope>NUCLEOTIDE SEQUENCE [LARGE SCALE GENOMIC DNA]</scope>
    <source>
        <strain evidence="5">cv. RG33-2</strain>
    </source>
</reference>
<dbReference type="GO" id="GO:0005829">
    <property type="term" value="C:cytosol"/>
    <property type="evidence" value="ECO:0007669"/>
    <property type="project" value="TreeGrafter"/>
</dbReference>
<dbReference type="GO" id="GO:0051903">
    <property type="term" value="F:S-(hydroxymethyl)glutathione dehydrogenase [NAD(P)+] activity"/>
    <property type="evidence" value="ECO:0007669"/>
    <property type="project" value="TreeGrafter"/>
</dbReference>
<proteinExistence type="predicted"/>
<dbReference type="STRING" id="63057.A0A2P5FPM7"/>
<comment type="caution">
    <text evidence="4">The sequence shown here is derived from an EMBL/GenBank/DDBJ whole genome shotgun (WGS) entry which is preliminary data.</text>
</comment>
<keyword evidence="3" id="KW-0862">Zinc</keyword>
<sequence length="118" mass="13577">MIGWAVAVLEAVPNKDDNAFKTRLVNFLNEKTSKGTFYGNYKPQSDLSSVVEKYMNKELDIEKFITHKVSFSEINKAFDYVHAERAVYPVHHPHGRLDSRVLPRRDLSSIEGFFCVNI</sequence>
<dbReference type="GO" id="GO:0046294">
    <property type="term" value="P:formaldehyde catabolic process"/>
    <property type="evidence" value="ECO:0007669"/>
    <property type="project" value="TreeGrafter"/>
</dbReference>